<sequence>MTQENRLMTLKQIEASVRTGMSHQDQTVNRRNDRWLYADPTEVSIVMWTKFPATVMAYSIVRSKGHVMTPLFFPQSLRVNADGYVETLQTIVKPWIDSAASERPYVF</sequence>
<accession>A0A0R3SJV0</accession>
<dbReference type="Proteomes" id="UP000274504">
    <property type="component" value="Unassembled WGS sequence"/>
</dbReference>
<evidence type="ECO:0000313" key="3">
    <source>
        <dbReference type="WBParaSite" id="HDID_0000521501-mRNA-1"/>
    </source>
</evidence>
<dbReference type="OrthoDB" id="7540217at2759"/>
<proteinExistence type="predicted"/>
<evidence type="ECO:0000313" key="1">
    <source>
        <dbReference type="EMBL" id="VDL57531.1"/>
    </source>
</evidence>
<dbReference type="WBParaSite" id="HDID_0000521501-mRNA-1">
    <property type="protein sequence ID" value="HDID_0000521501-mRNA-1"/>
    <property type="gene ID" value="HDID_0000521501"/>
</dbReference>
<dbReference type="AlphaFoldDB" id="A0A0R3SJV0"/>
<dbReference type="EMBL" id="UYSG01002482">
    <property type="protein sequence ID" value="VDL57531.1"/>
    <property type="molecule type" value="Genomic_DNA"/>
</dbReference>
<dbReference type="STRING" id="6216.A0A0R3SJV0"/>
<evidence type="ECO:0000313" key="2">
    <source>
        <dbReference type="Proteomes" id="UP000274504"/>
    </source>
</evidence>
<protein>
    <submittedName>
        <fullName evidence="3">Transposase</fullName>
    </submittedName>
</protein>
<organism evidence="3">
    <name type="scientific">Hymenolepis diminuta</name>
    <name type="common">Rat tapeworm</name>
    <dbReference type="NCBI Taxonomy" id="6216"/>
    <lineage>
        <taxon>Eukaryota</taxon>
        <taxon>Metazoa</taxon>
        <taxon>Spiralia</taxon>
        <taxon>Lophotrochozoa</taxon>
        <taxon>Platyhelminthes</taxon>
        <taxon>Cestoda</taxon>
        <taxon>Eucestoda</taxon>
        <taxon>Cyclophyllidea</taxon>
        <taxon>Hymenolepididae</taxon>
        <taxon>Hymenolepis</taxon>
    </lineage>
</organism>
<reference evidence="1 2" key="2">
    <citation type="submission" date="2018-11" db="EMBL/GenBank/DDBJ databases">
        <authorList>
            <consortium name="Pathogen Informatics"/>
        </authorList>
    </citation>
    <scope>NUCLEOTIDE SEQUENCE [LARGE SCALE GENOMIC DNA]</scope>
</reference>
<reference evidence="3" key="1">
    <citation type="submission" date="2017-02" db="UniProtKB">
        <authorList>
            <consortium name="WormBaseParasite"/>
        </authorList>
    </citation>
    <scope>IDENTIFICATION</scope>
</reference>
<gene>
    <name evidence="1" type="ORF">HDID_LOCUS5213</name>
</gene>
<name>A0A0R3SJV0_HYMDI</name>